<dbReference type="Pfam" id="PF02080">
    <property type="entry name" value="TrkA_C"/>
    <property type="match status" value="1"/>
</dbReference>
<evidence type="ECO:0000313" key="12">
    <source>
        <dbReference type="Proteomes" id="UP000000263"/>
    </source>
</evidence>
<proteinExistence type="predicted"/>
<evidence type="ECO:0000256" key="2">
    <source>
        <dbReference type="ARBA" id="ARBA00022448"/>
    </source>
</evidence>
<organism evidence="11 12">
    <name type="scientific">Roseiflexus castenholzii (strain DSM 13941 / HLO8)</name>
    <dbReference type="NCBI Taxonomy" id="383372"/>
    <lineage>
        <taxon>Bacteria</taxon>
        <taxon>Bacillati</taxon>
        <taxon>Chloroflexota</taxon>
        <taxon>Chloroflexia</taxon>
        <taxon>Chloroflexales</taxon>
        <taxon>Roseiflexineae</taxon>
        <taxon>Roseiflexaceae</taxon>
        <taxon>Roseiflexus</taxon>
    </lineage>
</organism>
<dbReference type="PANTHER" id="PTHR32507">
    <property type="entry name" value="NA(+)/H(+) ANTIPORTER 1"/>
    <property type="match status" value="1"/>
</dbReference>
<feature type="domain" description="RCK C-terminal" evidence="10">
    <location>
        <begin position="403"/>
        <end position="483"/>
    </location>
</feature>
<dbReference type="InterPro" id="IPR036721">
    <property type="entry name" value="RCK_C_sf"/>
</dbReference>
<dbReference type="KEGG" id="rca:Rcas_1035"/>
<evidence type="ECO:0000256" key="6">
    <source>
        <dbReference type="ARBA" id="ARBA00022989"/>
    </source>
</evidence>
<dbReference type="InterPro" id="IPR006153">
    <property type="entry name" value="Cation/H_exchanger_TM"/>
</dbReference>
<evidence type="ECO:0000256" key="7">
    <source>
        <dbReference type="ARBA" id="ARBA00023065"/>
    </source>
</evidence>
<feature type="transmembrane region" description="Helical" evidence="9">
    <location>
        <begin position="182"/>
        <end position="204"/>
    </location>
</feature>
<dbReference type="Pfam" id="PF00999">
    <property type="entry name" value="Na_H_Exchanger"/>
    <property type="match status" value="1"/>
</dbReference>
<comment type="subcellular location">
    <subcellularLocation>
        <location evidence="1">Cell membrane</location>
        <topology evidence="1">Multi-pass membrane protein</topology>
    </subcellularLocation>
</comment>
<protein>
    <submittedName>
        <fullName evidence="11">Sodium/hydrogen exchanger</fullName>
    </submittedName>
</protein>
<reference evidence="11 12" key="1">
    <citation type="submission" date="2007-08" db="EMBL/GenBank/DDBJ databases">
        <title>Complete sequence of Roseiflexus castenholzii DSM 13941.</title>
        <authorList>
            <consortium name="US DOE Joint Genome Institute"/>
            <person name="Copeland A."/>
            <person name="Lucas S."/>
            <person name="Lapidus A."/>
            <person name="Barry K."/>
            <person name="Glavina del Rio T."/>
            <person name="Dalin E."/>
            <person name="Tice H."/>
            <person name="Pitluck S."/>
            <person name="Thompson L.S."/>
            <person name="Brettin T."/>
            <person name="Bruce D."/>
            <person name="Detter J.C."/>
            <person name="Han C."/>
            <person name="Tapia R."/>
            <person name="Schmutz J."/>
            <person name="Larimer F."/>
            <person name="Land M."/>
            <person name="Hauser L."/>
            <person name="Kyrpides N."/>
            <person name="Mikhailova N."/>
            <person name="Bryant D.A."/>
            <person name="Hanada S."/>
            <person name="Tsukatani Y."/>
            <person name="Richardson P."/>
        </authorList>
    </citation>
    <scope>NUCLEOTIDE SEQUENCE [LARGE SCALE GENOMIC DNA]</scope>
    <source>
        <strain evidence="12">DSM 13941 / HLO8</strain>
    </source>
</reference>
<dbReference type="Gene3D" id="1.20.1530.20">
    <property type="match status" value="1"/>
</dbReference>
<evidence type="ECO:0000256" key="8">
    <source>
        <dbReference type="ARBA" id="ARBA00023136"/>
    </source>
</evidence>
<gene>
    <name evidence="11" type="ordered locus">Rcas_1035</name>
</gene>
<evidence type="ECO:0000313" key="11">
    <source>
        <dbReference type="EMBL" id="ABU57139.1"/>
    </source>
</evidence>
<dbReference type="NCBIfam" id="NF003715">
    <property type="entry name" value="PRK05326.1-2"/>
    <property type="match status" value="1"/>
</dbReference>
<evidence type="ECO:0000256" key="1">
    <source>
        <dbReference type="ARBA" id="ARBA00004651"/>
    </source>
</evidence>
<dbReference type="AlphaFoldDB" id="A7NI39"/>
<keyword evidence="5 9" id="KW-0812">Transmembrane</keyword>
<feature type="transmembrane region" description="Helical" evidence="9">
    <location>
        <begin position="362"/>
        <end position="385"/>
    </location>
</feature>
<keyword evidence="2" id="KW-0813">Transport</keyword>
<evidence type="ECO:0000256" key="4">
    <source>
        <dbReference type="ARBA" id="ARBA00022475"/>
    </source>
</evidence>
<feature type="transmembrane region" description="Helical" evidence="9">
    <location>
        <begin position="240"/>
        <end position="260"/>
    </location>
</feature>
<dbReference type="OrthoDB" id="9810759at2"/>
<dbReference type="EMBL" id="CP000804">
    <property type="protein sequence ID" value="ABU57139.1"/>
    <property type="molecule type" value="Genomic_DNA"/>
</dbReference>
<dbReference type="GO" id="GO:0008324">
    <property type="term" value="F:monoatomic cation transmembrane transporter activity"/>
    <property type="evidence" value="ECO:0007669"/>
    <property type="project" value="InterPro"/>
</dbReference>
<keyword evidence="7" id="KW-0406">Ion transport</keyword>
<dbReference type="NCBIfam" id="NF003716">
    <property type="entry name" value="PRK05326.1-3"/>
    <property type="match status" value="1"/>
</dbReference>
<dbReference type="Proteomes" id="UP000000263">
    <property type="component" value="Chromosome"/>
</dbReference>
<dbReference type="InterPro" id="IPR006037">
    <property type="entry name" value="RCK_C"/>
</dbReference>
<sequence length="483" mass="51376">MSLELMLLIAALLLILSIIAGKASLRFGVPAPLLFLLIGMLAGSDGPGGIAFDDAWLAQSVGVLALVLILFSGGLYTDLQMIRPVLWTGLILANLGVVISALLVAVVAHLLLHFSLLEGFLLGAIISSTDAAAVFAVMRTRDVNLRDNLEGLIELESGSNDPIAVFLTIGLTMVLADPSRSLASLAPLFVLQMTIGGVAGYALGRIMAIAINRARLQLEGLYPALMLGLVLLTYGGTALINGSGFLAVYLAGIVLGNCDFAHKRSLLRFYDGLAWLMQIAMFLVLGLLVYPSRLVPLIGEGLLMSAFLIFVARPVAVFVSLAFTRYDWRAKAMVSWAGLRGAAPIVLATFPLLAGLDRAGVMFNLVFFIVLTSVLIQGTTIARVARWLGVQQSQPPATFRYPQEFIPQVSASSQLVELTVAPGSPACGRAIMELGLPRGALVVLIHRNTDTLVPGGTTILEPGDRVLLLTERSALNEVRRVLG</sequence>
<evidence type="ECO:0000256" key="3">
    <source>
        <dbReference type="ARBA" id="ARBA00022449"/>
    </source>
</evidence>
<feature type="transmembrane region" description="Helical" evidence="9">
    <location>
        <begin position="120"/>
        <end position="138"/>
    </location>
</feature>
<dbReference type="GO" id="GO:0006813">
    <property type="term" value="P:potassium ion transport"/>
    <property type="evidence" value="ECO:0007669"/>
    <property type="project" value="InterPro"/>
</dbReference>
<keyword evidence="6 9" id="KW-1133">Transmembrane helix</keyword>
<evidence type="ECO:0000256" key="5">
    <source>
        <dbReference type="ARBA" id="ARBA00022692"/>
    </source>
</evidence>
<evidence type="ECO:0000256" key="9">
    <source>
        <dbReference type="SAM" id="Phobius"/>
    </source>
</evidence>
<dbReference type="eggNOG" id="COG3263">
    <property type="taxonomic scope" value="Bacteria"/>
</dbReference>
<dbReference type="GO" id="GO:1902600">
    <property type="term" value="P:proton transmembrane transport"/>
    <property type="evidence" value="ECO:0007669"/>
    <property type="project" value="InterPro"/>
</dbReference>
<feature type="transmembrane region" description="Helical" evidence="9">
    <location>
        <begin position="272"/>
        <end position="290"/>
    </location>
</feature>
<accession>A7NI39</accession>
<dbReference type="GO" id="GO:0005886">
    <property type="term" value="C:plasma membrane"/>
    <property type="evidence" value="ECO:0007669"/>
    <property type="project" value="UniProtKB-SubCell"/>
</dbReference>
<keyword evidence="8 9" id="KW-0472">Membrane</keyword>
<dbReference type="Gene3D" id="3.30.70.1450">
    <property type="entry name" value="Regulator of K+ conductance, C-terminal domain"/>
    <property type="match status" value="1"/>
</dbReference>
<feature type="transmembrane region" description="Helical" evidence="9">
    <location>
        <begin position="56"/>
        <end position="77"/>
    </location>
</feature>
<feature type="transmembrane region" description="Helical" evidence="9">
    <location>
        <begin position="336"/>
        <end position="356"/>
    </location>
</feature>
<name>A7NI39_ROSCS</name>
<dbReference type="HOGENOM" id="CLU_005912_9_0_0"/>
<dbReference type="InterPro" id="IPR038770">
    <property type="entry name" value="Na+/solute_symporter_sf"/>
</dbReference>
<evidence type="ECO:0000259" key="10">
    <source>
        <dbReference type="PROSITE" id="PS51202"/>
    </source>
</evidence>
<dbReference type="PANTHER" id="PTHR32507:SF7">
    <property type="entry name" value="K(+)_H(+) ANTIPORTER NHAP2"/>
    <property type="match status" value="1"/>
</dbReference>
<dbReference type="GO" id="GO:0015297">
    <property type="term" value="F:antiporter activity"/>
    <property type="evidence" value="ECO:0007669"/>
    <property type="project" value="UniProtKB-KW"/>
</dbReference>
<keyword evidence="4" id="KW-1003">Cell membrane</keyword>
<dbReference type="PROSITE" id="PS51202">
    <property type="entry name" value="RCK_C"/>
    <property type="match status" value="1"/>
</dbReference>
<dbReference type="RefSeq" id="WP_012119569.1">
    <property type="nucleotide sequence ID" value="NC_009767.1"/>
</dbReference>
<dbReference type="STRING" id="383372.Rcas_1035"/>
<feature type="transmembrane region" description="Helical" evidence="9">
    <location>
        <begin position="302"/>
        <end position="324"/>
    </location>
</feature>
<keyword evidence="3" id="KW-0050">Antiport</keyword>
<keyword evidence="12" id="KW-1185">Reference proteome</keyword>
<feature type="transmembrane region" description="Helical" evidence="9">
    <location>
        <begin position="89"/>
        <end position="114"/>
    </location>
</feature>
<dbReference type="SUPFAM" id="SSF116726">
    <property type="entry name" value="TrkA C-terminal domain-like"/>
    <property type="match status" value="1"/>
</dbReference>